<dbReference type="GeneID" id="69026811"/>
<protein>
    <submittedName>
        <fullName evidence="2">Nuclear serine protease HtrA2/Nma111</fullName>
    </submittedName>
</protein>
<evidence type="ECO:0000313" key="2">
    <source>
        <dbReference type="EMBL" id="EEQ89591.1"/>
    </source>
</evidence>
<organism evidence="2 3">
    <name type="scientific">Ajellomyces dermatitidis (strain ER-3 / ATCC MYA-2586)</name>
    <name type="common">Blastomyces dermatitidis</name>
    <dbReference type="NCBI Taxonomy" id="559297"/>
    <lineage>
        <taxon>Eukaryota</taxon>
        <taxon>Fungi</taxon>
        <taxon>Dikarya</taxon>
        <taxon>Ascomycota</taxon>
        <taxon>Pezizomycotina</taxon>
        <taxon>Eurotiomycetes</taxon>
        <taxon>Eurotiomycetidae</taxon>
        <taxon>Onygenales</taxon>
        <taxon>Ajellomycetaceae</taxon>
        <taxon>Blastomyces</taxon>
    </lineage>
</organism>
<dbReference type="InterPro" id="IPR009003">
    <property type="entry name" value="Peptidase_S1_PA"/>
</dbReference>
<dbReference type="GO" id="GO:0008233">
    <property type="term" value="F:peptidase activity"/>
    <property type="evidence" value="ECO:0007669"/>
    <property type="project" value="UniProtKB-KW"/>
</dbReference>
<dbReference type="RefSeq" id="XP_045276481.1">
    <property type="nucleotide sequence ID" value="XM_045420355.1"/>
</dbReference>
<dbReference type="PANTHER" id="PTHR46366:SF8">
    <property type="entry name" value="PRO-APOPTOTIC SERINE PROTEASE NMA111"/>
    <property type="match status" value="1"/>
</dbReference>
<proteinExistence type="predicted"/>
<dbReference type="Gene3D" id="2.40.10.120">
    <property type="match status" value="1"/>
</dbReference>
<reference evidence="3" key="1">
    <citation type="journal article" date="2015" name="PLoS Genet.">
        <title>The dynamic genome and transcriptome of the human fungal pathogen Blastomyces and close relative Emmonsia.</title>
        <authorList>
            <person name="Munoz J.F."/>
            <person name="Gauthier G.M."/>
            <person name="Desjardins C.A."/>
            <person name="Gallo J.E."/>
            <person name="Holder J."/>
            <person name="Sullivan T.D."/>
            <person name="Marty A.J."/>
            <person name="Carmen J.C."/>
            <person name="Chen Z."/>
            <person name="Ding L."/>
            <person name="Gujja S."/>
            <person name="Magrini V."/>
            <person name="Misas E."/>
            <person name="Mitreva M."/>
            <person name="Priest M."/>
            <person name="Saif S."/>
            <person name="Whiston E.A."/>
            <person name="Young S."/>
            <person name="Zeng Q."/>
            <person name="Goldman W.E."/>
            <person name="Mardis E.R."/>
            <person name="Taylor J.W."/>
            <person name="McEwen J.G."/>
            <person name="Clay O.K."/>
            <person name="Klein B.S."/>
            <person name="Cuomo C.A."/>
        </authorList>
    </citation>
    <scope>NUCLEOTIDE SEQUENCE [LARGE SCALE GENOMIC DNA]</scope>
    <source>
        <strain evidence="3">ER-3 / ATCC MYA-2586</strain>
    </source>
</reference>
<dbReference type="SUPFAM" id="SSF50494">
    <property type="entry name" value="Trypsin-like serine proteases"/>
    <property type="match status" value="1"/>
</dbReference>
<dbReference type="Proteomes" id="UP000002039">
    <property type="component" value="Unassembled WGS sequence"/>
</dbReference>
<keyword evidence="2" id="KW-0378">Hydrolase</keyword>
<dbReference type="PANTHER" id="PTHR46366">
    <property type="entry name" value="PRO-APOPTOTIC SERINE PROTEASE NMA111"/>
    <property type="match status" value="1"/>
</dbReference>
<evidence type="ECO:0000256" key="1">
    <source>
        <dbReference type="SAM" id="MobiDB-lite"/>
    </source>
</evidence>
<keyword evidence="2" id="KW-0645">Protease</keyword>
<accession>A0ABP2EZ87</accession>
<gene>
    <name evidence="2" type="ORF">BDCG_04711</name>
</gene>
<evidence type="ECO:0000313" key="3">
    <source>
        <dbReference type="Proteomes" id="UP000002039"/>
    </source>
</evidence>
<dbReference type="EMBL" id="EQ999977">
    <property type="protein sequence ID" value="EEQ89591.1"/>
    <property type="molecule type" value="Genomic_DNA"/>
</dbReference>
<dbReference type="GO" id="GO:0006508">
    <property type="term" value="P:proteolysis"/>
    <property type="evidence" value="ECO:0007669"/>
    <property type="project" value="UniProtKB-KW"/>
</dbReference>
<sequence>MPDWQATIEDVARSVVSVYFRRPKSFDTDAAASSQATGVLVDATNGHVVGVGPFRGYCVFSNFERCDATAVYRDPVHDFGFLKIDPTAIKHMSLEQLKLRPESAKPGVEIRVVGNDAGEKLTILQGTISRVDRNAPAATGATGGSSGSPVVNLTAMWLLYKQGAALIRRLHLIFCPLSGQSLASQSWEAVVRKAAPENTGMLVANIVLPEGPGDGMLQEGDVLAQVNNEMLTGFVRLDEILDSNVGNDIRLLVQQGGKDLVVSCTVHDLHKITPSRYVSIADGASVVISYQQLNNPHDILTDYIFLDRHWHPHLMHAARNDESGLWEFTNIAEPIPARDPVPQSAGFVRPDGTMLGATTHGPPPHKLVHEPRTVVGHDTPDVHG</sequence>
<dbReference type="Gene3D" id="2.30.42.10">
    <property type="match status" value="1"/>
</dbReference>
<feature type="region of interest" description="Disordered" evidence="1">
    <location>
        <begin position="361"/>
        <end position="384"/>
    </location>
</feature>
<keyword evidence="3" id="KW-1185">Reference proteome</keyword>
<dbReference type="CDD" id="cd06786">
    <property type="entry name" value="cpPDZ1_ScNma111-like"/>
    <property type="match status" value="1"/>
</dbReference>
<name>A0ABP2EZ87_AJEDR</name>
<dbReference type="SUPFAM" id="SSF50156">
    <property type="entry name" value="PDZ domain-like"/>
    <property type="match status" value="1"/>
</dbReference>
<dbReference type="Pfam" id="PF13365">
    <property type="entry name" value="Trypsin_2"/>
    <property type="match status" value="1"/>
</dbReference>
<dbReference type="InterPro" id="IPR036034">
    <property type="entry name" value="PDZ_sf"/>
</dbReference>